<keyword evidence="4 9" id="KW-0547">Nucleotide-binding</keyword>
<evidence type="ECO:0000259" key="10">
    <source>
        <dbReference type="Pfam" id="PF00133"/>
    </source>
</evidence>
<dbReference type="Gene3D" id="3.40.50.620">
    <property type="entry name" value="HUPs"/>
    <property type="match status" value="2"/>
</dbReference>
<name>A0A5M3MF45_CONPW</name>
<evidence type="ECO:0000256" key="2">
    <source>
        <dbReference type="ARBA" id="ARBA00013165"/>
    </source>
</evidence>
<dbReference type="InterPro" id="IPR013155">
    <property type="entry name" value="M/V/L/I-tRNA-synth_anticd-bd"/>
</dbReference>
<keyword evidence="13" id="KW-1185">Reference proteome</keyword>
<evidence type="ECO:0000256" key="4">
    <source>
        <dbReference type="ARBA" id="ARBA00022741"/>
    </source>
</evidence>
<dbReference type="InterPro" id="IPR009080">
    <property type="entry name" value="tRNAsynth_Ia_anticodon-bd"/>
</dbReference>
<keyword evidence="3 9" id="KW-0436">Ligase</keyword>
<dbReference type="CDD" id="cd07960">
    <property type="entry name" value="Anticodon_Ia_Ile_BEm"/>
    <property type="match status" value="1"/>
</dbReference>
<reference evidence="13" key="1">
    <citation type="journal article" date="2012" name="Science">
        <title>The Paleozoic origin of enzymatic lignin decomposition reconstructed from 31 fungal genomes.</title>
        <authorList>
            <person name="Floudas D."/>
            <person name="Binder M."/>
            <person name="Riley R."/>
            <person name="Barry K."/>
            <person name="Blanchette R.A."/>
            <person name="Henrissat B."/>
            <person name="Martinez A.T."/>
            <person name="Otillar R."/>
            <person name="Spatafora J.W."/>
            <person name="Yadav J.S."/>
            <person name="Aerts A."/>
            <person name="Benoit I."/>
            <person name="Boyd A."/>
            <person name="Carlson A."/>
            <person name="Copeland A."/>
            <person name="Coutinho P.M."/>
            <person name="de Vries R.P."/>
            <person name="Ferreira P."/>
            <person name="Findley K."/>
            <person name="Foster B."/>
            <person name="Gaskell J."/>
            <person name="Glotzer D."/>
            <person name="Gorecki P."/>
            <person name="Heitman J."/>
            <person name="Hesse C."/>
            <person name="Hori C."/>
            <person name="Igarashi K."/>
            <person name="Jurgens J.A."/>
            <person name="Kallen N."/>
            <person name="Kersten P."/>
            <person name="Kohler A."/>
            <person name="Kuees U."/>
            <person name="Kumar T.K.A."/>
            <person name="Kuo A."/>
            <person name="LaButti K."/>
            <person name="Larrondo L.F."/>
            <person name="Lindquist E."/>
            <person name="Ling A."/>
            <person name="Lombard V."/>
            <person name="Lucas S."/>
            <person name="Lundell T."/>
            <person name="Martin R."/>
            <person name="McLaughlin D.J."/>
            <person name="Morgenstern I."/>
            <person name="Morin E."/>
            <person name="Murat C."/>
            <person name="Nagy L.G."/>
            <person name="Nolan M."/>
            <person name="Ohm R.A."/>
            <person name="Patyshakuliyeva A."/>
            <person name="Rokas A."/>
            <person name="Ruiz-Duenas F.J."/>
            <person name="Sabat G."/>
            <person name="Salamov A."/>
            <person name="Samejima M."/>
            <person name="Schmutz J."/>
            <person name="Slot J.C."/>
            <person name="St John F."/>
            <person name="Stenlid J."/>
            <person name="Sun H."/>
            <person name="Sun S."/>
            <person name="Syed K."/>
            <person name="Tsang A."/>
            <person name="Wiebenga A."/>
            <person name="Young D."/>
            <person name="Pisabarro A."/>
            <person name="Eastwood D.C."/>
            <person name="Martin F."/>
            <person name="Cullen D."/>
            <person name="Grigoriev I.V."/>
            <person name="Hibbett D.S."/>
        </authorList>
    </citation>
    <scope>NUCLEOTIDE SEQUENCE [LARGE SCALE GENOMIC DNA]</scope>
    <source>
        <strain evidence="13">RWD-64-598 SS2</strain>
    </source>
</reference>
<comment type="similarity">
    <text evidence="1 9">Belongs to the class-I aminoacyl-tRNA synthetase family.</text>
</comment>
<dbReference type="PANTHER" id="PTHR42765">
    <property type="entry name" value="SOLEUCYL-TRNA SYNTHETASE"/>
    <property type="match status" value="1"/>
</dbReference>
<dbReference type="Gene3D" id="1.10.10.830">
    <property type="entry name" value="Ile-tRNA synthetase CP2 domain-like"/>
    <property type="match status" value="1"/>
</dbReference>
<dbReference type="KEGG" id="cput:CONPUDRAFT_129460"/>
<dbReference type="GeneID" id="19200202"/>
<dbReference type="PRINTS" id="PR00984">
    <property type="entry name" value="TRNASYNTHILE"/>
</dbReference>
<sequence length="1020" mass="114465">MVSRVSRALRPPWPSASLLRSRFHSCASRLGGKVANEALAHDYQHTILLPKTSFPLRTSVSKEDGKLHARTTGELYRWQWKNAQGPLFVMHDGPPYANGSLHIGHALNKIIKDVINRYYVSTGHRVHYIPGWDCHGLPIENKALQELQKDLLSVPRHEIWAAAKGVAEREIERQKEEFKQFGIMADWSRESTYRTLDHEYELRQLRVFQKMVERGMIYRQNKPVYYSPSSRSALAEAELVYKDDHVSHSVYVNFTVKSQSLGGKLKELVAPGDTVRLLVWTTTPWTLTANMAIAVNAEITYSLLRKEGSSEITIVAKERVKALDKLFGSREHLADVHGTDLAGLQYQSLFEHSTDSSFGIILGDHVTPDSGTGLVHSAPAHGHEDYLAMKSKIDAYSSLVCHVDSAGTFSSEIADVVGTSLAERVVGKDILGDGSRGIVEYLRETGSLVKIERVKHRYPYDWKTDKPVIVTATSQWFADLGDIKQDALDAIEDVAFYPPNSRNRLEAFIRSRSEWCISRQRVWGIPIPALHHIPTGRVVLDGPTLSHILRVFEEKGVAHWWDGPVSDFLPPELAAQGGAGAWEKGTDTMDVWFDSGSSWTMLRALDGQADRKFLADVCLEGSDQHRGWFQSQLLTAVGAADAPKDGKNDRRPASPYGALVTHGMVLDEKGLKMSKSKGNVISPLTVIHGGKDKKKEPAYGPDVLRLWASTVEYWSDMSIGPTILDQTDKALRKIRNSARFILSNTNSTAEQAKNVQKSELGLAERYVLHMLYKLEKTALEGYSAYNFPRVTTSLINFAYSTLSSFYFDIVKDCLYINAVDSPERRAVVYALLKVLDTMTHVMAPVLPHLAEEINEHKVDGTQASVFSQKWVPMDPQWEDPRAEADMTQLFEIRSLVLGLLEKARRKGDLRNSLEAVVDIVIPEDIGGGSDLVALLKREENFLKTLFIVSDVHLMTKPSLTSTDLRWHESRDLAIEPANVQGVELIRVRPAEKGKCPRCWTYTKEEDKKLCGRCEDVVERH</sequence>
<dbReference type="GO" id="GO:0000049">
    <property type="term" value="F:tRNA binding"/>
    <property type="evidence" value="ECO:0007669"/>
    <property type="project" value="InterPro"/>
</dbReference>
<dbReference type="GO" id="GO:0002161">
    <property type="term" value="F:aminoacyl-tRNA deacylase activity"/>
    <property type="evidence" value="ECO:0007669"/>
    <property type="project" value="InterPro"/>
</dbReference>
<evidence type="ECO:0000313" key="12">
    <source>
        <dbReference type="EMBL" id="EIW77211.1"/>
    </source>
</evidence>
<dbReference type="HAMAP" id="MF_02002">
    <property type="entry name" value="Ile_tRNA_synth_type1"/>
    <property type="match status" value="1"/>
</dbReference>
<gene>
    <name evidence="12" type="ORF">CONPUDRAFT_129460</name>
</gene>
<evidence type="ECO:0000256" key="5">
    <source>
        <dbReference type="ARBA" id="ARBA00022840"/>
    </source>
</evidence>
<evidence type="ECO:0000256" key="7">
    <source>
        <dbReference type="ARBA" id="ARBA00023146"/>
    </source>
</evidence>
<dbReference type="GO" id="GO:0006428">
    <property type="term" value="P:isoleucyl-tRNA aminoacylation"/>
    <property type="evidence" value="ECO:0007669"/>
    <property type="project" value="InterPro"/>
</dbReference>
<dbReference type="InterPro" id="IPR001412">
    <property type="entry name" value="aa-tRNA-synth_I_CS"/>
</dbReference>
<dbReference type="PROSITE" id="PS00178">
    <property type="entry name" value="AA_TRNA_LIGASE_I"/>
    <property type="match status" value="1"/>
</dbReference>
<evidence type="ECO:0000313" key="13">
    <source>
        <dbReference type="Proteomes" id="UP000053558"/>
    </source>
</evidence>
<evidence type="ECO:0000256" key="3">
    <source>
        <dbReference type="ARBA" id="ARBA00022598"/>
    </source>
</evidence>
<evidence type="ECO:0000256" key="1">
    <source>
        <dbReference type="ARBA" id="ARBA00005594"/>
    </source>
</evidence>
<dbReference type="SUPFAM" id="SSF47323">
    <property type="entry name" value="Anticodon-binding domain of a subclass of class I aminoacyl-tRNA synthetases"/>
    <property type="match status" value="1"/>
</dbReference>
<keyword evidence="5 9" id="KW-0067">ATP-binding</keyword>
<dbReference type="GO" id="GO:0005739">
    <property type="term" value="C:mitochondrion"/>
    <property type="evidence" value="ECO:0007669"/>
    <property type="project" value="TreeGrafter"/>
</dbReference>
<dbReference type="InterPro" id="IPR050081">
    <property type="entry name" value="Ile-tRNA_ligase"/>
</dbReference>
<dbReference type="Gene3D" id="1.10.730.20">
    <property type="match status" value="1"/>
</dbReference>
<dbReference type="AlphaFoldDB" id="A0A5M3MF45"/>
<evidence type="ECO:0000256" key="9">
    <source>
        <dbReference type="RuleBase" id="RU363035"/>
    </source>
</evidence>
<feature type="domain" description="Methionyl/Valyl/Leucyl/Isoleucyl-tRNA synthetase anticodon-binding" evidence="11">
    <location>
        <begin position="764"/>
        <end position="917"/>
    </location>
</feature>
<comment type="caution">
    <text evidence="12">The sequence shown here is derived from an EMBL/GenBank/DDBJ whole genome shotgun (WGS) entry which is preliminary data.</text>
</comment>
<dbReference type="InterPro" id="IPR033708">
    <property type="entry name" value="Anticodon_Ile_BEm"/>
</dbReference>
<dbReference type="EC" id="6.1.1.5" evidence="2"/>
<feature type="domain" description="Aminoacyl-tRNA synthetase class Ia" evidence="10">
    <location>
        <begin position="81"/>
        <end position="719"/>
    </location>
</feature>
<evidence type="ECO:0000256" key="6">
    <source>
        <dbReference type="ARBA" id="ARBA00022917"/>
    </source>
</evidence>
<keyword evidence="6 9" id="KW-0648">Protein biosynthesis</keyword>
<keyword evidence="7 9" id="KW-0030">Aminoacyl-tRNA synthetase</keyword>
<dbReference type="InterPro" id="IPR002300">
    <property type="entry name" value="aa-tRNA-synth_Ia"/>
</dbReference>
<dbReference type="OrthoDB" id="10264412at2759"/>
<dbReference type="InterPro" id="IPR023585">
    <property type="entry name" value="Ile-tRNA-ligase_type1"/>
</dbReference>
<accession>A0A5M3MF45</accession>
<dbReference type="OMA" id="HCWRCKT"/>
<dbReference type="EMBL" id="JH711584">
    <property type="protein sequence ID" value="EIW77211.1"/>
    <property type="molecule type" value="Genomic_DNA"/>
</dbReference>
<dbReference type="RefSeq" id="XP_007772627.1">
    <property type="nucleotide sequence ID" value="XM_007774437.1"/>
</dbReference>
<dbReference type="GO" id="GO:0004822">
    <property type="term" value="F:isoleucine-tRNA ligase activity"/>
    <property type="evidence" value="ECO:0007669"/>
    <property type="project" value="UniProtKB-EC"/>
</dbReference>
<dbReference type="NCBIfam" id="TIGR00392">
    <property type="entry name" value="ileS"/>
    <property type="match status" value="1"/>
</dbReference>
<dbReference type="InterPro" id="IPR002301">
    <property type="entry name" value="Ile-tRNA-ligase"/>
</dbReference>
<dbReference type="Proteomes" id="UP000053558">
    <property type="component" value="Unassembled WGS sequence"/>
</dbReference>
<proteinExistence type="inferred from homology"/>
<dbReference type="Pfam" id="PF00133">
    <property type="entry name" value="tRNA-synt_1"/>
    <property type="match status" value="1"/>
</dbReference>
<dbReference type="InterPro" id="IPR014729">
    <property type="entry name" value="Rossmann-like_a/b/a_fold"/>
</dbReference>
<dbReference type="InterPro" id="IPR009008">
    <property type="entry name" value="Val/Leu/Ile-tRNA-synth_edit"/>
</dbReference>
<dbReference type="Gene3D" id="3.90.740.10">
    <property type="entry name" value="Valyl/Leucyl/Isoleucyl-tRNA synthetase, editing domain"/>
    <property type="match status" value="1"/>
</dbReference>
<dbReference type="PANTHER" id="PTHR42765:SF1">
    <property type="entry name" value="ISOLEUCINE--TRNA LIGASE, MITOCHONDRIAL"/>
    <property type="match status" value="1"/>
</dbReference>
<dbReference type="GO" id="GO:0032543">
    <property type="term" value="P:mitochondrial translation"/>
    <property type="evidence" value="ECO:0007669"/>
    <property type="project" value="TreeGrafter"/>
</dbReference>
<evidence type="ECO:0000256" key="8">
    <source>
        <dbReference type="ARBA" id="ARBA00032665"/>
    </source>
</evidence>
<organism evidence="12 13">
    <name type="scientific">Coniophora puteana (strain RWD-64-598)</name>
    <name type="common">Brown rot fungus</name>
    <dbReference type="NCBI Taxonomy" id="741705"/>
    <lineage>
        <taxon>Eukaryota</taxon>
        <taxon>Fungi</taxon>
        <taxon>Dikarya</taxon>
        <taxon>Basidiomycota</taxon>
        <taxon>Agaricomycotina</taxon>
        <taxon>Agaricomycetes</taxon>
        <taxon>Agaricomycetidae</taxon>
        <taxon>Boletales</taxon>
        <taxon>Coniophorineae</taxon>
        <taxon>Coniophoraceae</taxon>
        <taxon>Coniophora</taxon>
    </lineage>
</organism>
<dbReference type="GO" id="GO:0005524">
    <property type="term" value="F:ATP binding"/>
    <property type="evidence" value="ECO:0007669"/>
    <property type="project" value="UniProtKB-KW"/>
</dbReference>
<dbReference type="SUPFAM" id="SSF50677">
    <property type="entry name" value="ValRS/IleRS/LeuRS editing domain"/>
    <property type="match status" value="1"/>
</dbReference>
<dbReference type="SUPFAM" id="SSF52374">
    <property type="entry name" value="Nucleotidylyl transferase"/>
    <property type="match status" value="1"/>
</dbReference>
<protein>
    <recommendedName>
        <fullName evidence="2">isoleucine--tRNA ligase</fullName>
        <ecNumber evidence="2">6.1.1.5</ecNumber>
    </recommendedName>
    <alternativeName>
        <fullName evidence="8">Isoleucyl-tRNA synthetase</fullName>
    </alternativeName>
</protein>
<dbReference type="Pfam" id="PF08264">
    <property type="entry name" value="Anticodon_1"/>
    <property type="match status" value="1"/>
</dbReference>
<evidence type="ECO:0000259" key="11">
    <source>
        <dbReference type="Pfam" id="PF08264"/>
    </source>
</evidence>